<evidence type="ECO:0000313" key="3">
    <source>
        <dbReference type="Proteomes" id="UP000419138"/>
    </source>
</evidence>
<feature type="compositionally biased region" description="Low complexity" evidence="1">
    <location>
        <begin position="124"/>
        <end position="141"/>
    </location>
</feature>
<feature type="compositionally biased region" description="Pro residues" evidence="1">
    <location>
        <begin position="106"/>
        <end position="118"/>
    </location>
</feature>
<keyword evidence="3" id="KW-1185">Reference proteome</keyword>
<accession>A0A646KU87</accession>
<gene>
    <name evidence="2" type="ORF">FF041_37555</name>
</gene>
<feature type="compositionally biased region" description="Pro residues" evidence="1">
    <location>
        <begin position="54"/>
        <end position="75"/>
    </location>
</feature>
<feature type="region of interest" description="Disordered" evidence="1">
    <location>
        <begin position="1"/>
        <end position="141"/>
    </location>
</feature>
<protein>
    <submittedName>
        <fullName evidence="2">Uncharacterized protein</fullName>
    </submittedName>
</protein>
<name>A0A646KU87_STRJU</name>
<dbReference type="EMBL" id="VCLA01000205">
    <property type="protein sequence ID" value="MQT05597.1"/>
    <property type="molecule type" value="Genomic_DNA"/>
</dbReference>
<organism evidence="2 3">
    <name type="scientific">Streptomyces jumonjinensis</name>
    <dbReference type="NCBI Taxonomy" id="1945"/>
    <lineage>
        <taxon>Bacteria</taxon>
        <taxon>Bacillati</taxon>
        <taxon>Actinomycetota</taxon>
        <taxon>Actinomycetes</taxon>
        <taxon>Kitasatosporales</taxon>
        <taxon>Streptomycetaceae</taxon>
        <taxon>Streptomyces</taxon>
    </lineage>
</organism>
<feature type="compositionally biased region" description="Pro residues" evidence="1">
    <location>
        <begin position="26"/>
        <end position="41"/>
    </location>
</feature>
<reference evidence="2 3" key="1">
    <citation type="submission" date="2019-05" db="EMBL/GenBank/DDBJ databases">
        <title>Comparative genomics and metabolomics analyses of clavulanic acid producing Streptomyces species provides insight into specialized metabolism and evolution of beta-lactam biosynthetic gene clusters.</title>
        <authorList>
            <person name="Moore M.A."/>
            <person name="Cruz-Morales P."/>
            <person name="Barona Gomez F."/>
            <person name="Kapil T."/>
        </authorList>
    </citation>
    <scope>NUCLEOTIDE SEQUENCE [LARGE SCALE GENOMIC DNA]</scope>
    <source>
        <strain evidence="2 3">NRRL 5741</strain>
    </source>
</reference>
<feature type="compositionally biased region" description="Polar residues" evidence="1">
    <location>
        <begin position="1"/>
        <end position="16"/>
    </location>
</feature>
<dbReference type="Proteomes" id="UP000419138">
    <property type="component" value="Unassembled WGS sequence"/>
</dbReference>
<dbReference type="AlphaFoldDB" id="A0A646KU87"/>
<evidence type="ECO:0000256" key="1">
    <source>
        <dbReference type="SAM" id="MobiDB-lite"/>
    </source>
</evidence>
<feature type="compositionally biased region" description="Acidic residues" evidence="1">
    <location>
        <begin position="42"/>
        <end position="53"/>
    </location>
</feature>
<proteinExistence type="predicted"/>
<comment type="caution">
    <text evidence="2">The sequence shown here is derived from an EMBL/GenBank/DDBJ whole genome shotgun (WGS) entry which is preliminary data.</text>
</comment>
<evidence type="ECO:0000313" key="2">
    <source>
        <dbReference type="EMBL" id="MQT05597.1"/>
    </source>
</evidence>
<sequence>MSRANSSAPEGQSGSTEPDPARWPSGAPPPEPLPEPPLPEPPEPEPPEPEPPEPVDPPVPPPPEPPLPPEPPGFSRPPGCSLIAVPDREGPGVMVEGADEDAPLALPSPAPSPSPPPELIAQMASTRSTTARNSATALRRQ</sequence>